<comment type="caution">
    <text evidence="1">The sequence shown here is derived from an EMBL/GenBank/DDBJ whole genome shotgun (WGS) entry which is preliminary data.</text>
</comment>
<organism evidence="1 2">
    <name type="scientific">Apiosordaria backusii</name>
    <dbReference type="NCBI Taxonomy" id="314023"/>
    <lineage>
        <taxon>Eukaryota</taxon>
        <taxon>Fungi</taxon>
        <taxon>Dikarya</taxon>
        <taxon>Ascomycota</taxon>
        <taxon>Pezizomycotina</taxon>
        <taxon>Sordariomycetes</taxon>
        <taxon>Sordariomycetidae</taxon>
        <taxon>Sordariales</taxon>
        <taxon>Lasiosphaeriaceae</taxon>
        <taxon>Apiosordaria</taxon>
    </lineage>
</organism>
<dbReference type="EMBL" id="JAUKTV010000020">
    <property type="protein sequence ID" value="KAK0705747.1"/>
    <property type="molecule type" value="Genomic_DNA"/>
</dbReference>
<dbReference type="Proteomes" id="UP001172159">
    <property type="component" value="Unassembled WGS sequence"/>
</dbReference>
<evidence type="ECO:0000313" key="1">
    <source>
        <dbReference type="EMBL" id="KAK0705747.1"/>
    </source>
</evidence>
<sequence>MDSQQPGVKHTFCDCTNPSHNHQPPLRLPKTYRRPDWVRDKPLVENFLTGCDLSERLMYQRVPEPDYVDWIIDTHRRPGVFHYLAKIGAIVTPTVQKYQGVQALELSLMMIAVAHDCPVIDVYYEVYVPIGSEKDREEMRVRGLVWGRQLIRDEVRGVSWLSIADEREYLHVCSAHQARITGTPWGVKALSYDILTRVRQHNGMIVKLALRFSRKFTR</sequence>
<evidence type="ECO:0000313" key="2">
    <source>
        <dbReference type="Proteomes" id="UP001172159"/>
    </source>
</evidence>
<name>A0AA39ZY54_9PEZI</name>
<gene>
    <name evidence="1" type="ORF">B0T21DRAFT_353058</name>
</gene>
<accession>A0AA39ZY54</accession>
<reference evidence="1" key="1">
    <citation type="submission" date="2023-06" db="EMBL/GenBank/DDBJ databases">
        <title>Genome-scale phylogeny and comparative genomics of the fungal order Sordariales.</title>
        <authorList>
            <consortium name="Lawrence Berkeley National Laboratory"/>
            <person name="Hensen N."/>
            <person name="Bonometti L."/>
            <person name="Westerberg I."/>
            <person name="Brannstrom I.O."/>
            <person name="Guillou S."/>
            <person name="Cros-Aarteil S."/>
            <person name="Calhoun S."/>
            <person name="Haridas S."/>
            <person name="Kuo A."/>
            <person name="Mondo S."/>
            <person name="Pangilinan J."/>
            <person name="Riley R."/>
            <person name="Labutti K."/>
            <person name="Andreopoulos B."/>
            <person name="Lipzen A."/>
            <person name="Chen C."/>
            <person name="Yanf M."/>
            <person name="Daum C."/>
            <person name="Ng V."/>
            <person name="Clum A."/>
            <person name="Steindorff A."/>
            <person name="Ohm R."/>
            <person name="Martin F."/>
            <person name="Silar P."/>
            <person name="Natvig D."/>
            <person name="Lalanne C."/>
            <person name="Gautier V."/>
            <person name="Ament-Velasquez S.L."/>
            <person name="Kruys A."/>
            <person name="Hutchinson M.I."/>
            <person name="Powell A.J."/>
            <person name="Barry K."/>
            <person name="Miller A.N."/>
            <person name="Grigoriev I.V."/>
            <person name="Debuchy R."/>
            <person name="Gladieux P."/>
            <person name="Thoren M.H."/>
            <person name="Johannesson H."/>
        </authorList>
    </citation>
    <scope>NUCLEOTIDE SEQUENCE</scope>
    <source>
        <strain evidence="1">CBS 540.89</strain>
    </source>
</reference>
<keyword evidence="2" id="KW-1185">Reference proteome</keyword>
<dbReference type="AlphaFoldDB" id="A0AA39ZY54"/>
<proteinExistence type="predicted"/>
<protein>
    <submittedName>
        <fullName evidence="1">Uncharacterized protein</fullName>
    </submittedName>
</protein>